<dbReference type="EMBL" id="NRQY01000001">
    <property type="protein sequence ID" value="RUT65131.1"/>
    <property type="molecule type" value="Genomic_DNA"/>
</dbReference>
<sequence length="68" mass="7529">MVKILLSVLLLCYPLIILPAVTDKCQDVSLRTDTGELTVNVIFTGYPLPAELIFILHRTAVAKVKTVF</sequence>
<organism evidence="1 2">
    <name type="scientific">Morganella morganii</name>
    <name type="common">Proteus morganii</name>
    <dbReference type="NCBI Taxonomy" id="582"/>
    <lineage>
        <taxon>Bacteria</taxon>
        <taxon>Pseudomonadati</taxon>
        <taxon>Pseudomonadota</taxon>
        <taxon>Gammaproteobacteria</taxon>
        <taxon>Enterobacterales</taxon>
        <taxon>Morganellaceae</taxon>
        <taxon>Morganella</taxon>
    </lineage>
</organism>
<dbReference type="Proteomes" id="UP000286908">
    <property type="component" value="Unassembled WGS sequence"/>
</dbReference>
<dbReference type="AlphaFoldDB" id="A0A433ZSN9"/>
<proteinExistence type="predicted"/>
<protein>
    <submittedName>
        <fullName evidence="1">Uncharacterized protein</fullName>
    </submittedName>
</protein>
<comment type="caution">
    <text evidence="1">The sequence shown here is derived from an EMBL/GenBank/DDBJ whole genome shotgun (WGS) entry which is preliminary data.</text>
</comment>
<name>A0A433ZSN9_MORMO</name>
<accession>A0A433ZSN9</accession>
<reference evidence="1 2" key="1">
    <citation type="submission" date="2017-08" db="EMBL/GenBank/DDBJ databases">
        <title>Draft genome sequence of pheromone producing symbiont Morganella morganii, of the female New Zealand grass grub Costelytra giveni.</title>
        <authorList>
            <person name="Laugraud A."/>
            <person name="Young S.D."/>
            <person name="Hurst M.H."/>
        </authorList>
    </citation>
    <scope>NUCLEOTIDE SEQUENCE [LARGE SCALE GENOMIC DNA]</scope>
    <source>
        <strain evidence="1 2">MMsCG</strain>
    </source>
</reference>
<evidence type="ECO:0000313" key="2">
    <source>
        <dbReference type="Proteomes" id="UP000286908"/>
    </source>
</evidence>
<evidence type="ECO:0000313" key="1">
    <source>
        <dbReference type="EMBL" id="RUT65131.1"/>
    </source>
</evidence>
<gene>
    <name evidence="1" type="ORF">CKG00_00955</name>
</gene>